<dbReference type="GO" id="GO:0008660">
    <property type="term" value="F:1-aminocyclopropane-1-carboxylate deaminase activity"/>
    <property type="evidence" value="ECO:0007669"/>
    <property type="project" value="UniProtKB-UniRule"/>
</dbReference>
<evidence type="ECO:0000256" key="4">
    <source>
        <dbReference type="ARBA" id="ARBA00008639"/>
    </source>
</evidence>
<dbReference type="NCBIfam" id="TIGR01274">
    <property type="entry name" value="ACC_deam"/>
    <property type="match status" value="1"/>
</dbReference>
<evidence type="ECO:0000256" key="3">
    <source>
        <dbReference type="ARBA" id="ARBA00003003"/>
    </source>
</evidence>
<feature type="domain" description="Tryptophan synthase beta chain-like PALP" evidence="10">
    <location>
        <begin position="12"/>
        <end position="321"/>
    </location>
</feature>
<reference evidence="11 12" key="1">
    <citation type="journal article" date="2015" name="Int. J. Syst. Evol. Microbiol.">
        <title>Burkholderia monticola sp. nov., isolated from mountain soil.</title>
        <authorList>
            <person name="Baek I."/>
            <person name="Seo B."/>
            <person name="Lee I."/>
            <person name="Yi H."/>
            <person name="Chun J."/>
        </authorList>
    </citation>
    <scope>NUCLEOTIDE SEQUENCE [LARGE SCALE GENOMIC DNA]</scope>
    <source>
        <strain evidence="11 12">JC2948</strain>
    </source>
</reference>
<protein>
    <recommendedName>
        <fullName evidence="7">1-aminocyclopropane-1-carboxylate deaminase</fullName>
        <shortName evidence="7">ACC deaminase</shortName>
        <shortName evidence="7">ACCD</shortName>
        <ecNumber evidence="7">3.5.99.7</ecNumber>
    </recommendedName>
</protein>
<dbReference type="SUPFAM" id="SSF53686">
    <property type="entry name" value="Tryptophan synthase beta subunit-like PLP-dependent enzymes"/>
    <property type="match status" value="1"/>
</dbReference>
<organism evidence="11 12">
    <name type="scientific">Paraburkholderia monticola</name>
    <dbReference type="NCBI Taxonomy" id="1399968"/>
    <lineage>
        <taxon>Bacteria</taxon>
        <taxon>Pseudomonadati</taxon>
        <taxon>Pseudomonadota</taxon>
        <taxon>Betaproteobacteria</taxon>
        <taxon>Burkholderiales</taxon>
        <taxon>Burkholderiaceae</taxon>
        <taxon>Paraburkholderia</taxon>
    </lineage>
</organism>
<evidence type="ECO:0000256" key="9">
    <source>
        <dbReference type="PIRSR" id="PIRSR006278-2"/>
    </source>
</evidence>
<dbReference type="Gene3D" id="3.40.50.1100">
    <property type="match status" value="2"/>
</dbReference>
<dbReference type="AlphaFoldDB" id="A0A149PB56"/>
<evidence type="ECO:0000256" key="5">
    <source>
        <dbReference type="ARBA" id="ARBA00022801"/>
    </source>
</evidence>
<dbReference type="EMBL" id="LRBG01000039">
    <property type="protein sequence ID" value="KXU82259.1"/>
    <property type="molecule type" value="Genomic_DNA"/>
</dbReference>
<dbReference type="PANTHER" id="PTHR43780:SF2">
    <property type="entry name" value="1-AMINOCYCLOPROPANE-1-CARBOXYLATE DEAMINASE-RELATED"/>
    <property type="match status" value="1"/>
</dbReference>
<dbReference type="CDD" id="cd06449">
    <property type="entry name" value="ACCD"/>
    <property type="match status" value="1"/>
</dbReference>
<feature type="modified residue" description="N6-(pyridoxal phosphate)lysine" evidence="7 9">
    <location>
        <position position="51"/>
    </location>
</feature>
<comment type="cofactor">
    <cofactor evidence="2 7">
        <name>pyridoxal 5'-phosphate</name>
        <dbReference type="ChEBI" id="CHEBI:597326"/>
    </cofactor>
</comment>
<sequence length="338" mass="36622">MNLQRFPRYPLTFGPTPIQPLKRLSQHLGGKVELYAKREDCNSGLAFGGNKTRKLEYLIPDALAQGCDTLVSIGGIQSNQTRQVAAVAAHLGLKCVLVQENWVNYSDAVYDRVGNIQMSRMMGADVRLVPDGFDIGFRKSWEDALDSVRAAGGKPYAIPAGCSDHPLGGLGFVGFAEEVRQQEAELGFRFDYVVVCSVTGSTQAGMVVGFAADGRADRVIGIDASAKPAQTREQITRIAKRTAESVELGRDITAKDVVLDERYGGPEYGLPNDGTLEAIRLCARLEGMLTDPVYEGKSMHGMIDKVRNGEFPAGSRVLYAHLGGVPALNAYSFIFRDG</sequence>
<evidence type="ECO:0000256" key="2">
    <source>
        <dbReference type="ARBA" id="ARBA00001933"/>
    </source>
</evidence>
<gene>
    <name evidence="7" type="primary">acdS</name>
    <name evidence="11" type="ORF">CI15_32390</name>
</gene>
<comment type="similarity">
    <text evidence="4 7">Belongs to the ACC deaminase/D-cysteine desulfhydrase family.</text>
</comment>
<comment type="caution">
    <text evidence="11">The sequence shown here is derived from an EMBL/GenBank/DDBJ whole genome shotgun (WGS) entry which is preliminary data.</text>
</comment>
<dbReference type="PANTHER" id="PTHR43780">
    <property type="entry name" value="1-AMINOCYCLOPROPANE-1-CARBOXYLATE DEAMINASE-RELATED"/>
    <property type="match status" value="1"/>
</dbReference>
<evidence type="ECO:0000256" key="6">
    <source>
        <dbReference type="ARBA" id="ARBA00022898"/>
    </source>
</evidence>
<dbReference type="FunFam" id="3.40.50.1100:FF:000053">
    <property type="entry name" value="1-aminocyclopropane-1-carboxylate deaminase"/>
    <property type="match status" value="1"/>
</dbReference>
<feature type="active site" description="Nucleophile" evidence="7 8">
    <location>
        <position position="78"/>
    </location>
</feature>
<dbReference type="RefSeq" id="WP_062136980.1">
    <property type="nucleotide sequence ID" value="NZ_LRBG01000039.1"/>
</dbReference>
<dbReference type="Pfam" id="PF00291">
    <property type="entry name" value="PALP"/>
    <property type="match status" value="1"/>
</dbReference>
<dbReference type="HAMAP" id="MF_00807">
    <property type="entry name" value="ACC_deaminase"/>
    <property type="match status" value="1"/>
</dbReference>
<comment type="catalytic activity">
    <reaction evidence="1 7">
        <text>1-aminocyclopropane-1-carboxylate + H2O = 2-oxobutanoate + NH4(+)</text>
        <dbReference type="Rhea" id="RHEA:16933"/>
        <dbReference type="ChEBI" id="CHEBI:15377"/>
        <dbReference type="ChEBI" id="CHEBI:16763"/>
        <dbReference type="ChEBI" id="CHEBI:28938"/>
        <dbReference type="ChEBI" id="CHEBI:58360"/>
        <dbReference type="EC" id="3.5.99.7"/>
    </reaction>
</comment>
<dbReference type="Proteomes" id="UP000075613">
    <property type="component" value="Unassembled WGS sequence"/>
</dbReference>
<evidence type="ECO:0000256" key="1">
    <source>
        <dbReference type="ARBA" id="ARBA00001132"/>
    </source>
</evidence>
<name>A0A149PB56_9BURK</name>
<dbReference type="EC" id="3.5.99.7" evidence="7"/>
<dbReference type="GO" id="GO:0009310">
    <property type="term" value="P:amine catabolic process"/>
    <property type="evidence" value="ECO:0007669"/>
    <property type="project" value="InterPro"/>
</dbReference>
<dbReference type="InterPro" id="IPR005965">
    <property type="entry name" value="ACP_carboxylate_deaminase"/>
</dbReference>
<dbReference type="PIRSF" id="PIRSF006278">
    <property type="entry name" value="ACCD_DCysDesulf"/>
    <property type="match status" value="1"/>
</dbReference>
<evidence type="ECO:0000313" key="11">
    <source>
        <dbReference type="EMBL" id="KXU82259.1"/>
    </source>
</evidence>
<comment type="function">
    <text evidence="3 7">Catalyzes a cyclopropane ring-opening reaction, the irreversible conversion of 1-aminocyclopropane-1-carboxylate (ACC) to ammonia and alpha-ketobutyrate. Allows growth on ACC as a nitrogen source.</text>
</comment>
<keyword evidence="6 7" id="KW-0663">Pyridoxal phosphate</keyword>
<evidence type="ECO:0000256" key="7">
    <source>
        <dbReference type="HAMAP-Rule" id="MF_00807"/>
    </source>
</evidence>
<dbReference type="OrthoDB" id="9801249at2"/>
<evidence type="ECO:0000256" key="8">
    <source>
        <dbReference type="PIRSR" id="PIRSR006278-1"/>
    </source>
</evidence>
<dbReference type="InterPro" id="IPR020601">
    <property type="entry name" value="ACP_carboxylate_deaminase_bac"/>
</dbReference>
<dbReference type="InterPro" id="IPR036052">
    <property type="entry name" value="TrpB-like_PALP_sf"/>
</dbReference>
<dbReference type="STRING" id="1399968.CI15_32390"/>
<keyword evidence="5 7" id="KW-0378">Hydrolase</keyword>
<dbReference type="InterPro" id="IPR027278">
    <property type="entry name" value="ACCD_DCysDesulf"/>
</dbReference>
<proteinExistence type="inferred from homology"/>
<comment type="subunit">
    <text evidence="7">Homotrimer.</text>
</comment>
<dbReference type="GO" id="GO:0030170">
    <property type="term" value="F:pyridoxal phosphate binding"/>
    <property type="evidence" value="ECO:0007669"/>
    <property type="project" value="InterPro"/>
</dbReference>
<evidence type="ECO:0000313" key="12">
    <source>
        <dbReference type="Proteomes" id="UP000075613"/>
    </source>
</evidence>
<dbReference type="InterPro" id="IPR001926">
    <property type="entry name" value="TrpB-like_PALP"/>
</dbReference>
<keyword evidence="12" id="KW-1185">Reference proteome</keyword>
<dbReference type="GO" id="GO:0019148">
    <property type="term" value="F:D-cysteine desulfhydrase activity"/>
    <property type="evidence" value="ECO:0007669"/>
    <property type="project" value="TreeGrafter"/>
</dbReference>
<dbReference type="GO" id="GO:0018871">
    <property type="term" value="P:1-aminocyclopropane-1-carboxylate metabolic process"/>
    <property type="evidence" value="ECO:0007669"/>
    <property type="project" value="UniProtKB-UniRule"/>
</dbReference>
<evidence type="ECO:0000259" key="10">
    <source>
        <dbReference type="Pfam" id="PF00291"/>
    </source>
</evidence>
<accession>A0A149PB56</accession>